<gene>
    <name evidence="2" type="ORF">PCOR1329_LOCUS69122</name>
</gene>
<feature type="compositionally biased region" description="Basic and acidic residues" evidence="1">
    <location>
        <begin position="408"/>
        <end position="422"/>
    </location>
</feature>
<proteinExistence type="predicted"/>
<keyword evidence="3" id="KW-1185">Reference proteome</keyword>
<accession>A0ABN9WNS3</accession>
<feature type="region of interest" description="Disordered" evidence="1">
    <location>
        <begin position="1"/>
        <end position="92"/>
    </location>
</feature>
<feature type="non-terminal residue" evidence="2">
    <location>
        <position position="1"/>
    </location>
</feature>
<evidence type="ECO:0000313" key="2">
    <source>
        <dbReference type="EMBL" id="CAK0888307.1"/>
    </source>
</evidence>
<organism evidence="2 3">
    <name type="scientific">Prorocentrum cordatum</name>
    <dbReference type="NCBI Taxonomy" id="2364126"/>
    <lineage>
        <taxon>Eukaryota</taxon>
        <taxon>Sar</taxon>
        <taxon>Alveolata</taxon>
        <taxon>Dinophyceae</taxon>
        <taxon>Prorocentrales</taxon>
        <taxon>Prorocentraceae</taxon>
        <taxon>Prorocentrum</taxon>
    </lineage>
</organism>
<evidence type="ECO:0000256" key="1">
    <source>
        <dbReference type="SAM" id="MobiDB-lite"/>
    </source>
</evidence>
<protein>
    <submittedName>
        <fullName evidence="2">Uncharacterized protein</fullName>
    </submittedName>
</protein>
<feature type="region of interest" description="Disordered" evidence="1">
    <location>
        <begin position="395"/>
        <end position="504"/>
    </location>
</feature>
<reference evidence="2" key="1">
    <citation type="submission" date="2023-10" db="EMBL/GenBank/DDBJ databases">
        <authorList>
            <person name="Chen Y."/>
            <person name="Shah S."/>
            <person name="Dougan E. K."/>
            <person name="Thang M."/>
            <person name="Chan C."/>
        </authorList>
    </citation>
    <scope>NUCLEOTIDE SEQUENCE [LARGE SCALE GENOMIC DNA]</scope>
</reference>
<comment type="caution">
    <text evidence="2">The sequence shown here is derived from an EMBL/GenBank/DDBJ whole genome shotgun (WGS) entry which is preliminary data.</text>
</comment>
<evidence type="ECO:0000313" key="3">
    <source>
        <dbReference type="Proteomes" id="UP001189429"/>
    </source>
</evidence>
<feature type="compositionally biased region" description="Low complexity" evidence="1">
    <location>
        <begin position="438"/>
        <end position="448"/>
    </location>
</feature>
<dbReference type="EMBL" id="CAUYUJ010019058">
    <property type="protein sequence ID" value="CAK0888307.1"/>
    <property type="molecule type" value="Genomic_DNA"/>
</dbReference>
<sequence length="627" mass="68313">IKELMKGSGANDADSEAARSQRGGRPARSIPDCPDSSDDEGASQAPRIGTQPDRRADHGQPPVEQQDASRREFEPDESQPRDRCPDWSEESLGSGLSACVGVDAKGYRMFATIETAGSMMPDEVGYLTMWYRPKGCFVKVMRPRAWMTVDPDTSPAAAAPAAAGAALAPPAAAASAAAAPAAAAPASRARGGPAPCEEIISQEAARLEEEIQAVNMGGESADAASLENMLLQMMDQKISGVDEADDDDDKDERDDKKDTVLKVDSVLEACRGAGFQFKAKSPMYKRYERYLEANPAEYDKYSKANRKDKEVMRSQWAEDEYNDYSKWRAKSNKYRNTDRVLGRLMNLDQLIVAEGGRCSKTAVQGALETARWCIKRGAPYIKLNKRSKRMMFRHITEENDEQNTTEWKSVEEERGHRRDRAEAANALETPAKRPRLDGASAGAAASGGEPKGESPEPATEPPATPTGQPSGKATGKGKGKEGKGKGKAKAKAKSRAAQGNSPNKDFEKEAKVILQEYRTCLFQGREILLKMDREGEKKGWAMMKPFSDGLDLAITAAAEAAGKIPLFDRILTEGFQEVKGQVSEQEWSQGMKDIAAFKPTVAEVYNESQRMLDLRKKALPKKSASGA</sequence>
<dbReference type="Proteomes" id="UP001189429">
    <property type="component" value="Unassembled WGS sequence"/>
</dbReference>
<feature type="compositionally biased region" description="Basic residues" evidence="1">
    <location>
        <begin position="485"/>
        <end position="494"/>
    </location>
</feature>
<name>A0ABN9WNS3_9DINO</name>
<feature type="compositionally biased region" description="Basic and acidic residues" evidence="1">
    <location>
        <begin position="67"/>
        <end position="86"/>
    </location>
</feature>